<keyword evidence="1" id="KW-1133">Transmembrane helix</keyword>
<dbReference type="EMBL" id="CP000916">
    <property type="protein sequence ID" value="ACM23594.1"/>
    <property type="molecule type" value="Genomic_DNA"/>
</dbReference>
<dbReference type="Pfam" id="PF22570">
    <property type="entry name" value="LiaF-TM"/>
    <property type="match status" value="1"/>
</dbReference>
<dbReference type="HOGENOM" id="CLU_1049440_0_0_0"/>
<dbReference type="STRING" id="309803.CTN_1418"/>
<feature type="transmembrane region" description="Helical" evidence="1">
    <location>
        <begin position="37"/>
        <end position="54"/>
    </location>
</feature>
<dbReference type="RefSeq" id="WP_015919888.1">
    <property type="nucleotide sequence ID" value="NC_011978.1"/>
</dbReference>
<feature type="transmembrane region" description="Helical" evidence="1">
    <location>
        <begin position="7"/>
        <end position="31"/>
    </location>
</feature>
<dbReference type="AlphaFoldDB" id="B9K9G1"/>
<proteinExistence type="predicted"/>
<organism evidence="3 4">
    <name type="scientific">Thermotoga neapolitana (strain ATCC 49049 / DSM 4359 / NBRC 107923 / NS-E)</name>
    <dbReference type="NCBI Taxonomy" id="309803"/>
    <lineage>
        <taxon>Bacteria</taxon>
        <taxon>Thermotogati</taxon>
        <taxon>Thermotogota</taxon>
        <taxon>Thermotogae</taxon>
        <taxon>Thermotogales</taxon>
        <taxon>Thermotogaceae</taxon>
        <taxon>Thermotoga</taxon>
    </lineage>
</organism>
<keyword evidence="4" id="KW-1185">Reference proteome</keyword>
<gene>
    <name evidence="3" type="ordered locus">CTN_1418</name>
</gene>
<sequence length="265" mass="30377">MRVIFGIFLVFIGVLLLLTTFLDFLTFSFFARIFQNLSLFWPMLLITAGVYFLYLGLKKRWLYFLSVGVFTAFLVLLLVWPYESSSVTERSQVFTGVEKISFRNGGFTVRFSEGEKFRVSTSYGVEVSKSGSNLVVEGSPWKRFGPKTVEIEVPEDTFELSFEEGAFTVKGEFEENRFTRVEVKDCVLNVKFDFRKVTVPLYFEAEDCVLEALFRVPNGTSYFVEKRDGLLLKTIEGSLVESSLNPRLFFNLKDGVFRIHLEGGV</sequence>
<dbReference type="eggNOG" id="ENOG5033IJP">
    <property type="taxonomic scope" value="Bacteria"/>
</dbReference>
<dbReference type="InterPro" id="IPR054331">
    <property type="entry name" value="LiaF_TM"/>
</dbReference>
<protein>
    <recommendedName>
        <fullName evidence="2">LiaF transmembrane domain-containing protein</fullName>
    </recommendedName>
</protein>
<keyword evidence="1" id="KW-0812">Transmembrane</keyword>
<reference evidence="3 4" key="1">
    <citation type="journal article" date="2009" name="Biosci. Biotechnol. Biochem.">
        <title>WeGAS: a web-based microbial genome annotation system.</title>
        <authorList>
            <person name="Lee D."/>
            <person name="Seo H."/>
            <person name="Park C."/>
            <person name="Park K."/>
        </authorList>
    </citation>
    <scope>NUCLEOTIDE SEQUENCE [LARGE SCALE GENOMIC DNA]</scope>
    <source>
        <strain evidence="4">ATCC 49049 / DSM 4359 / NBRC 107923 / NS-E</strain>
    </source>
</reference>
<name>B9K9G1_THENN</name>
<evidence type="ECO:0000256" key="1">
    <source>
        <dbReference type="SAM" id="Phobius"/>
    </source>
</evidence>
<dbReference type="KEGG" id="tna:CTN_1418"/>
<keyword evidence="1" id="KW-0472">Membrane</keyword>
<feature type="domain" description="LiaF transmembrane" evidence="2">
    <location>
        <begin position="4"/>
        <end position="73"/>
    </location>
</feature>
<dbReference type="Proteomes" id="UP000000445">
    <property type="component" value="Chromosome"/>
</dbReference>
<evidence type="ECO:0000259" key="2">
    <source>
        <dbReference type="Pfam" id="PF22570"/>
    </source>
</evidence>
<accession>B9K9G1</accession>
<feature type="transmembrane region" description="Helical" evidence="1">
    <location>
        <begin position="61"/>
        <end position="82"/>
    </location>
</feature>
<evidence type="ECO:0000313" key="4">
    <source>
        <dbReference type="Proteomes" id="UP000000445"/>
    </source>
</evidence>
<evidence type="ECO:0000313" key="3">
    <source>
        <dbReference type="EMBL" id="ACM23594.1"/>
    </source>
</evidence>